<dbReference type="Proteomes" id="UP001259572">
    <property type="component" value="Unassembled WGS sequence"/>
</dbReference>
<reference evidence="1 2" key="1">
    <citation type="submission" date="2023-05" db="EMBL/GenBank/DDBJ databases">
        <authorList>
            <person name="Guo Y."/>
        </authorList>
    </citation>
    <scope>NUCLEOTIDE SEQUENCE [LARGE SCALE GENOMIC DNA]</scope>
    <source>
        <strain evidence="1 2">GR2756</strain>
    </source>
</reference>
<name>A0ABU3Q4F6_9SPHN</name>
<proteinExistence type="predicted"/>
<keyword evidence="2" id="KW-1185">Reference proteome</keyword>
<evidence type="ECO:0000313" key="2">
    <source>
        <dbReference type="Proteomes" id="UP001259572"/>
    </source>
</evidence>
<accession>A0ABU3Q4F6</accession>
<sequence>MQPAHRTPPQPQPDAAQLERLLARLETCSGSCPSETPSPAFVRGLPVNFDEKVRDADRLVPAIERLPTDKIDPSLAVALIG</sequence>
<protein>
    <submittedName>
        <fullName evidence="1">Uncharacterized protein</fullName>
    </submittedName>
</protein>
<organism evidence="1 2">
    <name type="scientific">Sphingosinicella rhizophila</name>
    <dbReference type="NCBI Taxonomy" id="3050082"/>
    <lineage>
        <taxon>Bacteria</taxon>
        <taxon>Pseudomonadati</taxon>
        <taxon>Pseudomonadota</taxon>
        <taxon>Alphaproteobacteria</taxon>
        <taxon>Sphingomonadales</taxon>
        <taxon>Sphingosinicellaceae</taxon>
        <taxon>Sphingosinicella</taxon>
    </lineage>
</organism>
<dbReference type="RefSeq" id="WP_315724216.1">
    <property type="nucleotide sequence ID" value="NZ_JAVUPU010000002.1"/>
</dbReference>
<gene>
    <name evidence="1" type="ORF">RQX22_04960</name>
</gene>
<evidence type="ECO:0000313" key="1">
    <source>
        <dbReference type="EMBL" id="MDT9598299.1"/>
    </source>
</evidence>
<comment type="caution">
    <text evidence="1">The sequence shown here is derived from an EMBL/GenBank/DDBJ whole genome shotgun (WGS) entry which is preliminary data.</text>
</comment>
<dbReference type="EMBL" id="JAVUPU010000002">
    <property type="protein sequence ID" value="MDT9598299.1"/>
    <property type="molecule type" value="Genomic_DNA"/>
</dbReference>